<protein>
    <submittedName>
        <fullName evidence="2">Uncharacterized protein</fullName>
    </submittedName>
</protein>
<proteinExistence type="predicted"/>
<dbReference type="Proteomes" id="UP001501231">
    <property type="component" value="Unassembled WGS sequence"/>
</dbReference>
<evidence type="ECO:0000256" key="1">
    <source>
        <dbReference type="SAM" id="Phobius"/>
    </source>
</evidence>
<feature type="transmembrane region" description="Helical" evidence="1">
    <location>
        <begin position="20"/>
        <end position="39"/>
    </location>
</feature>
<keyword evidence="1" id="KW-0472">Membrane</keyword>
<keyword evidence="1" id="KW-1133">Transmembrane helix</keyword>
<accession>A0ABN3JUJ4</accession>
<sequence>MRNPRPVPIVESGVGGKRLFIVGVVVVLAVAGAVASLWSRTDLRVAPARTVKAELLTFHQGHGLPRVATVLRSGTDARAVRGWFADTGRGAPDADDVEKLAAGRDYGREVVVLFSYTSDCDSARGAHLTSDGPGSLSMRLTGVTEHEECAEPYDNLAVFAVEKARAPSGLMLGGSRTGRPDPVSPGELLAFGKLTGPPPRSTRAAEVSQPDQLEQFLRSLPAAGDELVRGDGSALQAGQGRRRFGFVLSGCREKTAILMIGEDRLAAEPVGDDATSCESAEHYVAVFAIDAPHVPPGARLG</sequence>
<reference evidence="2 3" key="1">
    <citation type="journal article" date="2019" name="Int. J. Syst. Evol. Microbiol.">
        <title>The Global Catalogue of Microorganisms (GCM) 10K type strain sequencing project: providing services to taxonomists for standard genome sequencing and annotation.</title>
        <authorList>
            <consortium name="The Broad Institute Genomics Platform"/>
            <consortium name="The Broad Institute Genome Sequencing Center for Infectious Disease"/>
            <person name="Wu L."/>
            <person name="Ma J."/>
        </authorList>
    </citation>
    <scope>NUCLEOTIDE SEQUENCE [LARGE SCALE GENOMIC DNA]</scope>
    <source>
        <strain evidence="2 3">JCM 3325</strain>
    </source>
</reference>
<organism evidence="2 3">
    <name type="scientific">Actinomadura vinacea</name>
    <dbReference type="NCBI Taxonomy" id="115336"/>
    <lineage>
        <taxon>Bacteria</taxon>
        <taxon>Bacillati</taxon>
        <taxon>Actinomycetota</taxon>
        <taxon>Actinomycetes</taxon>
        <taxon>Streptosporangiales</taxon>
        <taxon>Thermomonosporaceae</taxon>
        <taxon>Actinomadura</taxon>
    </lineage>
</organism>
<evidence type="ECO:0000313" key="2">
    <source>
        <dbReference type="EMBL" id="GAA2438413.1"/>
    </source>
</evidence>
<comment type="caution">
    <text evidence="2">The sequence shown here is derived from an EMBL/GenBank/DDBJ whole genome shotgun (WGS) entry which is preliminary data.</text>
</comment>
<name>A0ABN3JUJ4_9ACTN</name>
<dbReference type="EMBL" id="BAAARW010000023">
    <property type="protein sequence ID" value="GAA2438413.1"/>
    <property type="molecule type" value="Genomic_DNA"/>
</dbReference>
<gene>
    <name evidence="2" type="ORF">GCM10010191_61970</name>
</gene>
<evidence type="ECO:0000313" key="3">
    <source>
        <dbReference type="Proteomes" id="UP001501231"/>
    </source>
</evidence>
<keyword evidence="3" id="KW-1185">Reference proteome</keyword>
<keyword evidence="1" id="KW-0812">Transmembrane</keyword>